<dbReference type="RefSeq" id="WP_137341078.1">
    <property type="nucleotide sequence ID" value="NZ_BSQH01000013.1"/>
</dbReference>
<keyword evidence="2" id="KW-1185">Reference proteome</keyword>
<gene>
    <name evidence="1" type="ORF">FDK13_16355</name>
</gene>
<name>A0A4U6D5C1_9BACT</name>
<sequence>MHDSSHSYSSLRILSQSKNGYIGQCSCCDHYNFVFGNVLFIFSEDGLNGFHSVLYDEHQFQTMETALPHGRNHLLPSPIPNFMLSFNDEEVEEIKNLFQETLLALEIDRIFSHKNKE</sequence>
<comment type="caution">
    <text evidence="1">The sequence shown here is derived from an EMBL/GenBank/DDBJ whole genome shotgun (WGS) entry which is preliminary data.</text>
</comment>
<organism evidence="1 2">
    <name type="scientific">Dyadobacter frigoris</name>
    <dbReference type="NCBI Taxonomy" id="2576211"/>
    <lineage>
        <taxon>Bacteria</taxon>
        <taxon>Pseudomonadati</taxon>
        <taxon>Bacteroidota</taxon>
        <taxon>Cytophagia</taxon>
        <taxon>Cytophagales</taxon>
        <taxon>Spirosomataceae</taxon>
        <taxon>Dyadobacter</taxon>
    </lineage>
</organism>
<dbReference type="Pfam" id="PF20391">
    <property type="entry name" value="DUF6686"/>
    <property type="match status" value="1"/>
</dbReference>
<dbReference type="InterPro" id="IPR046508">
    <property type="entry name" value="DUF6686"/>
</dbReference>
<dbReference type="EMBL" id="SZVO01000007">
    <property type="protein sequence ID" value="TKT91218.1"/>
    <property type="molecule type" value="Genomic_DNA"/>
</dbReference>
<evidence type="ECO:0000313" key="1">
    <source>
        <dbReference type="EMBL" id="TKT91218.1"/>
    </source>
</evidence>
<dbReference type="Proteomes" id="UP000304900">
    <property type="component" value="Unassembled WGS sequence"/>
</dbReference>
<reference evidence="1 2" key="1">
    <citation type="submission" date="2019-05" db="EMBL/GenBank/DDBJ databases">
        <title>Dyadobacter AR-3-8 sp. nov., isolated from arctic soil.</title>
        <authorList>
            <person name="Chaudhary D.K."/>
        </authorList>
    </citation>
    <scope>NUCLEOTIDE SEQUENCE [LARGE SCALE GENOMIC DNA]</scope>
    <source>
        <strain evidence="1 2">AR-3-8</strain>
    </source>
</reference>
<dbReference type="OrthoDB" id="958751at2"/>
<protein>
    <submittedName>
        <fullName evidence="1">Uncharacterized protein</fullName>
    </submittedName>
</protein>
<accession>A0A4U6D5C1</accession>
<dbReference type="AlphaFoldDB" id="A0A4U6D5C1"/>
<proteinExistence type="predicted"/>
<evidence type="ECO:0000313" key="2">
    <source>
        <dbReference type="Proteomes" id="UP000304900"/>
    </source>
</evidence>